<dbReference type="EMBL" id="KB320459">
    <property type="protein sequence ID" value="ELW71633.1"/>
    <property type="molecule type" value="Genomic_DNA"/>
</dbReference>
<evidence type="ECO:0000313" key="1">
    <source>
        <dbReference type="EMBL" id="ELW71633.1"/>
    </source>
</evidence>
<accession>L9L9S0</accession>
<protein>
    <submittedName>
        <fullName evidence="1">OCIA domain-containing protein 2</fullName>
    </submittedName>
</protein>
<evidence type="ECO:0000313" key="2">
    <source>
        <dbReference type="Proteomes" id="UP000011518"/>
    </source>
</evidence>
<gene>
    <name evidence="1" type="ORF">TREES_T100002483</name>
</gene>
<name>L9L9S0_TUPCH</name>
<dbReference type="AlphaFoldDB" id="L9L9S0"/>
<organism evidence="1 2">
    <name type="scientific">Tupaia chinensis</name>
    <name type="common">Chinese tree shrew</name>
    <name type="synonym">Tupaia belangeri chinensis</name>
    <dbReference type="NCBI Taxonomy" id="246437"/>
    <lineage>
        <taxon>Eukaryota</taxon>
        <taxon>Metazoa</taxon>
        <taxon>Chordata</taxon>
        <taxon>Craniata</taxon>
        <taxon>Vertebrata</taxon>
        <taxon>Euteleostomi</taxon>
        <taxon>Mammalia</taxon>
        <taxon>Eutheria</taxon>
        <taxon>Euarchontoglires</taxon>
        <taxon>Scandentia</taxon>
        <taxon>Tupaiidae</taxon>
        <taxon>Tupaia</taxon>
    </lineage>
</organism>
<dbReference type="Proteomes" id="UP000011518">
    <property type="component" value="Unassembled WGS sequence"/>
</dbReference>
<keyword evidence="2" id="KW-1185">Reference proteome</keyword>
<reference evidence="2" key="1">
    <citation type="submission" date="2012-07" db="EMBL/GenBank/DDBJ databases">
        <title>Genome of the Chinese tree shrew, a rising model animal genetically related to primates.</title>
        <authorList>
            <person name="Zhang G."/>
            <person name="Fan Y."/>
            <person name="Yao Y."/>
            <person name="Huang Z."/>
        </authorList>
    </citation>
    <scope>NUCLEOTIDE SEQUENCE [LARGE SCALE GENOMIC DNA]</scope>
</reference>
<sequence length="68" mass="7099">MQPALVGKARLRAGTALAAGLGRQGRRCSSRATSPKPEARLLHCLLTCEECKIKHGLSEKGGSQPSAS</sequence>
<dbReference type="eggNOG" id="ENOG502S4DE">
    <property type="taxonomic scope" value="Eukaryota"/>
</dbReference>
<proteinExistence type="predicted"/>
<reference evidence="2" key="2">
    <citation type="journal article" date="2013" name="Nat. Commun.">
        <title>Genome of the Chinese tree shrew.</title>
        <authorList>
            <person name="Fan Y."/>
            <person name="Huang Z.Y."/>
            <person name="Cao C.C."/>
            <person name="Chen C.S."/>
            <person name="Chen Y.X."/>
            <person name="Fan D.D."/>
            <person name="He J."/>
            <person name="Hou H.L."/>
            <person name="Hu L."/>
            <person name="Hu X.T."/>
            <person name="Jiang X.T."/>
            <person name="Lai R."/>
            <person name="Lang Y.S."/>
            <person name="Liang B."/>
            <person name="Liao S.G."/>
            <person name="Mu D."/>
            <person name="Ma Y.Y."/>
            <person name="Niu Y.Y."/>
            <person name="Sun X.Q."/>
            <person name="Xia J.Q."/>
            <person name="Xiao J."/>
            <person name="Xiong Z.Q."/>
            <person name="Xu L."/>
            <person name="Yang L."/>
            <person name="Zhang Y."/>
            <person name="Zhao W."/>
            <person name="Zhao X.D."/>
            <person name="Zheng Y.T."/>
            <person name="Zhou J.M."/>
            <person name="Zhu Y.B."/>
            <person name="Zhang G.J."/>
            <person name="Wang J."/>
            <person name="Yao Y.G."/>
        </authorList>
    </citation>
    <scope>NUCLEOTIDE SEQUENCE [LARGE SCALE GENOMIC DNA]</scope>
</reference>
<dbReference type="InParanoid" id="L9L9S0"/>